<dbReference type="AlphaFoldDB" id="A0A5N6TIF3"/>
<accession>A0A5N6TIF3</accession>
<evidence type="ECO:0000313" key="2">
    <source>
        <dbReference type="Proteomes" id="UP000325780"/>
    </source>
</evidence>
<proteinExistence type="predicted"/>
<gene>
    <name evidence="1" type="ORF">BDV25DRAFT_170046</name>
</gene>
<dbReference type="OrthoDB" id="4491087at2759"/>
<dbReference type="SUPFAM" id="SSF51101">
    <property type="entry name" value="Mannose-binding lectins"/>
    <property type="match status" value="1"/>
</dbReference>
<reference evidence="1 2" key="1">
    <citation type="submission" date="2019-04" db="EMBL/GenBank/DDBJ databases">
        <title>Friends and foes A comparative genomics study of 23 Aspergillus species from section Flavi.</title>
        <authorList>
            <consortium name="DOE Joint Genome Institute"/>
            <person name="Kjaerbolling I."/>
            <person name="Vesth T."/>
            <person name="Frisvad J.C."/>
            <person name="Nybo J.L."/>
            <person name="Theobald S."/>
            <person name="Kildgaard S."/>
            <person name="Isbrandt T."/>
            <person name="Kuo A."/>
            <person name="Sato A."/>
            <person name="Lyhne E.K."/>
            <person name="Kogle M.E."/>
            <person name="Wiebenga A."/>
            <person name="Kun R.S."/>
            <person name="Lubbers R.J."/>
            <person name="Makela M.R."/>
            <person name="Barry K."/>
            <person name="Chovatia M."/>
            <person name="Clum A."/>
            <person name="Daum C."/>
            <person name="Haridas S."/>
            <person name="He G."/>
            <person name="LaButti K."/>
            <person name="Lipzen A."/>
            <person name="Mondo S."/>
            <person name="Riley R."/>
            <person name="Salamov A."/>
            <person name="Simmons B.A."/>
            <person name="Magnuson J.K."/>
            <person name="Henrissat B."/>
            <person name="Mortensen U.H."/>
            <person name="Larsen T.O."/>
            <person name="Devries R.P."/>
            <person name="Grigoriev I.V."/>
            <person name="Machida M."/>
            <person name="Baker S.E."/>
            <person name="Andersen M.R."/>
        </authorList>
    </citation>
    <scope>NUCLEOTIDE SEQUENCE [LARGE SCALE GENOMIC DNA]</scope>
    <source>
        <strain evidence="1 2">IBT 18842</strain>
    </source>
</reference>
<sequence>MESTIYSRTPYCSLCAEKFNSTICFRSVVFVNHHEGPILTEPLSFQGKNSAIVLPKLNIQILDSTNNCRTSMLAPSIHTLCWTAIDRPPSIRFVYNLGIAMNPLVWERLPQSIYSRYRIALTSIHTFYPLDNRHRTTLIKLIDNVKNLPPELICIVWEFIPPSAVRCLLSLCVAKTVWPAIDRTPASATIQLCGDICLYLTSTLDGTYISGICIGSRLYGYRSNWCLRRSISSPVAAITFTLGLYGLQQIDFLSKATASITKSSKATSQQFLGIIYSQSVQPPWIELEWDVMKISHFKWVPKHGNEQDFGHDFLWVSPWLPSQLYSLSESSFYNWPRSCDFTSRNQRFMAYVPLHRDGYCLRGLTAFCSSKGFVGLGIHFDTCSGTNHIVSWYGQQKGCPIHVRLARSENLTSISVIWGRTSKPYLAITTNKRRSLTLGPYISPVEIQSKTLFSGSDGDVLGLYYDISPGLSTFTSLGVICRPGVSSLAPTHRDMVPCMPDHFGHLDLLDASPWSSFVSRASLTNIKRLKVCYLGPRCTGMLLIYNDDGGISTLGQWYENTSLQADIFELDYRPDHVLRFSLVKTGSCQYVSRVDSFPRSPVLKETAGDLIHGDDIIWLYSPDCDIVLRVPA</sequence>
<keyword evidence="2" id="KW-1185">Reference proteome</keyword>
<dbReference type="InterPro" id="IPR036404">
    <property type="entry name" value="Jacalin-like_lectin_dom_sf"/>
</dbReference>
<protein>
    <submittedName>
        <fullName evidence="1">Uncharacterized protein</fullName>
    </submittedName>
</protein>
<evidence type="ECO:0000313" key="1">
    <source>
        <dbReference type="EMBL" id="KAE8146107.1"/>
    </source>
</evidence>
<dbReference type="EMBL" id="ML742286">
    <property type="protein sequence ID" value="KAE8146107.1"/>
    <property type="molecule type" value="Genomic_DNA"/>
</dbReference>
<dbReference type="Proteomes" id="UP000325780">
    <property type="component" value="Unassembled WGS sequence"/>
</dbReference>
<name>A0A5N6TIF3_ASPAV</name>
<organism evidence="1 2">
    <name type="scientific">Aspergillus avenaceus</name>
    <dbReference type="NCBI Taxonomy" id="36643"/>
    <lineage>
        <taxon>Eukaryota</taxon>
        <taxon>Fungi</taxon>
        <taxon>Dikarya</taxon>
        <taxon>Ascomycota</taxon>
        <taxon>Pezizomycotina</taxon>
        <taxon>Eurotiomycetes</taxon>
        <taxon>Eurotiomycetidae</taxon>
        <taxon>Eurotiales</taxon>
        <taxon>Aspergillaceae</taxon>
        <taxon>Aspergillus</taxon>
        <taxon>Aspergillus subgen. Circumdati</taxon>
    </lineage>
</organism>